<dbReference type="Pfam" id="PF03755">
    <property type="entry name" value="YicC-like_N"/>
    <property type="match status" value="1"/>
</dbReference>
<dbReference type="Proteomes" id="UP001248819">
    <property type="component" value="Unassembled WGS sequence"/>
</dbReference>
<dbReference type="InterPro" id="IPR005229">
    <property type="entry name" value="YicC/YloC-like"/>
</dbReference>
<name>A0ABU3CX24_9FLAO</name>
<keyword evidence="3" id="KW-1185">Reference proteome</keyword>
<protein>
    <submittedName>
        <fullName evidence="2">YicC/YloC family endoribonuclease</fullName>
    </submittedName>
</protein>
<organism evidence="2 3">
    <name type="scientific">Autumnicola edwardsiae</name>
    <dbReference type="NCBI Taxonomy" id="3075594"/>
    <lineage>
        <taxon>Bacteria</taxon>
        <taxon>Pseudomonadati</taxon>
        <taxon>Bacteroidota</taxon>
        <taxon>Flavobacteriia</taxon>
        <taxon>Flavobacteriales</taxon>
        <taxon>Flavobacteriaceae</taxon>
        <taxon>Autumnicola</taxon>
    </lineage>
</organism>
<dbReference type="EMBL" id="JAVRHP010000065">
    <property type="protein sequence ID" value="MDT0650866.1"/>
    <property type="molecule type" value="Genomic_DNA"/>
</dbReference>
<dbReference type="InterPro" id="IPR013527">
    <property type="entry name" value="YicC-like_N"/>
</dbReference>
<evidence type="ECO:0000313" key="2">
    <source>
        <dbReference type="EMBL" id="MDT0650866.1"/>
    </source>
</evidence>
<dbReference type="PANTHER" id="PTHR30636">
    <property type="entry name" value="UPF0701 PROTEIN YICC"/>
    <property type="match status" value="1"/>
</dbReference>
<sequence length="79" mass="8894">MIQSMTGFGKSISELPSKKITVEIKSLNSKNFDLNARISSQYREKELELRKIISKSLVRGKIDLSVYVENTGEETSSVL</sequence>
<feature type="non-terminal residue" evidence="2">
    <location>
        <position position="79"/>
    </location>
</feature>
<dbReference type="PANTHER" id="PTHR30636:SF3">
    <property type="entry name" value="UPF0701 PROTEIN YICC"/>
    <property type="match status" value="1"/>
</dbReference>
<evidence type="ECO:0000313" key="3">
    <source>
        <dbReference type="Proteomes" id="UP001248819"/>
    </source>
</evidence>
<accession>A0ABU3CX24</accession>
<evidence type="ECO:0000259" key="1">
    <source>
        <dbReference type="Pfam" id="PF03755"/>
    </source>
</evidence>
<feature type="domain" description="Endoribonuclease YicC-like N-terminal" evidence="1">
    <location>
        <begin position="2"/>
        <end position="77"/>
    </location>
</feature>
<comment type="caution">
    <text evidence="2">The sequence shown here is derived from an EMBL/GenBank/DDBJ whole genome shotgun (WGS) entry which is preliminary data.</text>
</comment>
<reference evidence="2 3" key="1">
    <citation type="submission" date="2023-09" db="EMBL/GenBank/DDBJ databases">
        <authorList>
            <person name="Rey-Velasco X."/>
        </authorList>
    </citation>
    <scope>NUCLEOTIDE SEQUENCE [LARGE SCALE GENOMIC DNA]</scope>
    <source>
        <strain evidence="2 3">F297</strain>
    </source>
</reference>
<dbReference type="RefSeq" id="WP_311485023.1">
    <property type="nucleotide sequence ID" value="NZ_JAVRHP010000065.1"/>
</dbReference>
<proteinExistence type="predicted"/>
<gene>
    <name evidence="2" type="ORF">RM529_11950</name>
</gene>